<name>A0A9P6A345_PLEER</name>
<evidence type="ECO:0000313" key="2">
    <source>
        <dbReference type="Proteomes" id="UP000807025"/>
    </source>
</evidence>
<dbReference type="Proteomes" id="UP000807025">
    <property type="component" value="Unassembled WGS sequence"/>
</dbReference>
<protein>
    <submittedName>
        <fullName evidence="1">Uncharacterized protein</fullName>
    </submittedName>
</protein>
<sequence length="121" mass="13140">MAMKAGDGARGHLLACLGHCGGVDAMETYQPQPQHIFSPSITTKNSEVNPTFREGQWMCNYIHDLYIASYVAHNVLLVEAMPCPAPTSKGPTTSAWTYNYAVTLTFPTTSFNTIPSLASNI</sequence>
<dbReference type="AlphaFoldDB" id="A0A9P6A345"/>
<comment type="caution">
    <text evidence="1">The sequence shown here is derived from an EMBL/GenBank/DDBJ whole genome shotgun (WGS) entry which is preliminary data.</text>
</comment>
<keyword evidence="2" id="KW-1185">Reference proteome</keyword>
<reference evidence="1" key="1">
    <citation type="submission" date="2020-11" db="EMBL/GenBank/DDBJ databases">
        <authorList>
            <consortium name="DOE Joint Genome Institute"/>
            <person name="Ahrendt S."/>
            <person name="Riley R."/>
            <person name="Andreopoulos W."/>
            <person name="Labutti K."/>
            <person name="Pangilinan J."/>
            <person name="Ruiz-Duenas F.J."/>
            <person name="Barrasa J.M."/>
            <person name="Sanchez-Garcia M."/>
            <person name="Camarero S."/>
            <person name="Miyauchi S."/>
            <person name="Serrano A."/>
            <person name="Linde D."/>
            <person name="Babiker R."/>
            <person name="Drula E."/>
            <person name="Ayuso-Fernandez I."/>
            <person name="Pacheco R."/>
            <person name="Padilla G."/>
            <person name="Ferreira P."/>
            <person name="Barriuso J."/>
            <person name="Kellner H."/>
            <person name="Castanera R."/>
            <person name="Alfaro M."/>
            <person name="Ramirez L."/>
            <person name="Pisabarro A.G."/>
            <person name="Kuo A."/>
            <person name="Tritt A."/>
            <person name="Lipzen A."/>
            <person name="He G."/>
            <person name="Yan M."/>
            <person name="Ng V."/>
            <person name="Cullen D."/>
            <person name="Martin F."/>
            <person name="Rosso M.-N."/>
            <person name="Henrissat B."/>
            <person name="Hibbett D."/>
            <person name="Martinez A.T."/>
            <person name="Grigoriev I.V."/>
        </authorList>
    </citation>
    <scope>NUCLEOTIDE SEQUENCE</scope>
    <source>
        <strain evidence="1">ATCC 90797</strain>
    </source>
</reference>
<organism evidence="1 2">
    <name type="scientific">Pleurotus eryngii</name>
    <name type="common">Boletus of the steppes</name>
    <dbReference type="NCBI Taxonomy" id="5323"/>
    <lineage>
        <taxon>Eukaryota</taxon>
        <taxon>Fungi</taxon>
        <taxon>Dikarya</taxon>
        <taxon>Basidiomycota</taxon>
        <taxon>Agaricomycotina</taxon>
        <taxon>Agaricomycetes</taxon>
        <taxon>Agaricomycetidae</taxon>
        <taxon>Agaricales</taxon>
        <taxon>Pleurotineae</taxon>
        <taxon>Pleurotaceae</taxon>
        <taxon>Pleurotus</taxon>
    </lineage>
</organism>
<proteinExistence type="predicted"/>
<gene>
    <name evidence="1" type="ORF">BDN71DRAFT_676166</name>
</gene>
<dbReference type="EMBL" id="MU154548">
    <property type="protein sequence ID" value="KAF9496934.1"/>
    <property type="molecule type" value="Genomic_DNA"/>
</dbReference>
<accession>A0A9P6A345</accession>
<evidence type="ECO:0000313" key="1">
    <source>
        <dbReference type="EMBL" id="KAF9496934.1"/>
    </source>
</evidence>